<keyword evidence="1" id="KW-0808">Transferase</keyword>
<dbReference type="PANTHER" id="PTHR36155:SF1">
    <property type="entry name" value="BLL5354 PROTEIN"/>
    <property type="match status" value="1"/>
</dbReference>
<dbReference type="Pfam" id="PF04008">
    <property type="entry name" value="Adenosine_kin"/>
    <property type="match status" value="1"/>
</dbReference>
<protein>
    <submittedName>
        <fullName evidence="1">Adenosine monophosphate-protein transferase</fullName>
    </submittedName>
</protein>
<dbReference type="PANTHER" id="PTHR36155">
    <property type="entry name" value="BLL5354 PROTEIN"/>
    <property type="match status" value="1"/>
</dbReference>
<dbReference type="GO" id="GO:0016740">
    <property type="term" value="F:transferase activity"/>
    <property type="evidence" value="ECO:0007669"/>
    <property type="project" value="UniProtKB-KW"/>
</dbReference>
<accession>A0A937XI76</accession>
<dbReference type="EMBL" id="VGIR01000200">
    <property type="protein sequence ID" value="MBM3332989.1"/>
    <property type="molecule type" value="Genomic_DNA"/>
</dbReference>
<organism evidence="1 2">
    <name type="scientific">candidate division WOR-3 bacterium</name>
    <dbReference type="NCBI Taxonomy" id="2052148"/>
    <lineage>
        <taxon>Bacteria</taxon>
        <taxon>Bacteria division WOR-3</taxon>
    </lineage>
</organism>
<dbReference type="InterPro" id="IPR036902">
    <property type="entry name" value="Ta1353-like_sf"/>
</dbReference>
<proteinExistence type="predicted"/>
<evidence type="ECO:0000313" key="1">
    <source>
        <dbReference type="EMBL" id="MBM3332989.1"/>
    </source>
</evidence>
<name>A0A937XI76_UNCW3</name>
<evidence type="ECO:0000313" key="2">
    <source>
        <dbReference type="Proteomes" id="UP000779900"/>
    </source>
</evidence>
<sequence length="51" mass="5629">MNLESVDIVRPNDANVVIGQSHFIKTVEDIHELMVTSVPGMRFGLAFNEAS</sequence>
<dbReference type="Proteomes" id="UP000779900">
    <property type="component" value="Unassembled WGS sequence"/>
</dbReference>
<dbReference type="InterPro" id="IPR007153">
    <property type="entry name" value="Adenosine_kinase"/>
</dbReference>
<gene>
    <name evidence="1" type="ORF">FJY68_14285</name>
</gene>
<feature type="non-terminal residue" evidence="1">
    <location>
        <position position="51"/>
    </location>
</feature>
<dbReference type="SUPFAM" id="SSF103165">
    <property type="entry name" value="Ta1353-like"/>
    <property type="match status" value="1"/>
</dbReference>
<comment type="caution">
    <text evidence="1">The sequence shown here is derived from an EMBL/GenBank/DDBJ whole genome shotgun (WGS) entry which is preliminary data.</text>
</comment>
<dbReference type="Gene3D" id="3.40.1520.10">
    <property type="entry name" value="Ta1353-like"/>
    <property type="match status" value="1"/>
</dbReference>
<dbReference type="AlphaFoldDB" id="A0A937XI76"/>
<reference evidence="1" key="1">
    <citation type="submission" date="2019-03" db="EMBL/GenBank/DDBJ databases">
        <title>Lake Tanganyika Metagenome-Assembled Genomes (MAGs).</title>
        <authorList>
            <person name="Tran P."/>
        </authorList>
    </citation>
    <scope>NUCLEOTIDE SEQUENCE</scope>
    <source>
        <strain evidence="1">K_DeepCast_150m_m2_040</strain>
    </source>
</reference>